<protein>
    <submittedName>
        <fullName evidence="1">Uncharacterized protein</fullName>
    </submittedName>
</protein>
<comment type="caution">
    <text evidence="1">The sequence shown here is derived from an EMBL/GenBank/DDBJ whole genome shotgun (WGS) entry which is preliminary data.</text>
</comment>
<gene>
    <name evidence="1" type="ORF">EAH82_20540</name>
</gene>
<dbReference type="EMBL" id="RCZI01000010">
    <property type="protein sequence ID" value="TPG23455.1"/>
    <property type="molecule type" value="Genomic_DNA"/>
</dbReference>
<organism evidence="1 2">
    <name type="scientific">Variovorax guangxiensis</name>
    <dbReference type="NCBI Taxonomy" id="1775474"/>
    <lineage>
        <taxon>Bacteria</taxon>
        <taxon>Pseudomonadati</taxon>
        <taxon>Pseudomonadota</taxon>
        <taxon>Betaproteobacteria</taxon>
        <taxon>Burkholderiales</taxon>
        <taxon>Comamonadaceae</taxon>
        <taxon>Variovorax</taxon>
    </lineage>
</organism>
<name>A0A502DCZ9_9BURK</name>
<evidence type="ECO:0000313" key="2">
    <source>
        <dbReference type="Proteomes" id="UP000319212"/>
    </source>
</evidence>
<accession>A0A502DCZ9</accession>
<sequence>MRAARAVVFPNGQADVERDAHVIFLNNRGRVPFSECERFISWAKPLASITYDPTGDVLQAAYANWFAGYYPSLWCWLQAFIANFKISQMLAWPALPVTLSGGDGSSEQTAVVVRAGETRQGLSEVYAYLARTLGPAGTWRIAQRLTLKSRESSMEQFDIALSDGTERSLYFCLVPPSATDAGGEVCH</sequence>
<dbReference type="AlphaFoldDB" id="A0A502DCZ9"/>
<evidence type="ECO:0000313" key="1">
    <source>
        <dbReference type="EMBL" id="TPG23455.1"/>
    </source>
</evidence>
<reference evidence="1 2" key="1">
    <citation type="journal article" date="2019" name="Environ. Microbiol.">
        <title>Species interactions and distinct microbial communities in high Arctic permafrost affected cryosols are associated with the CH4 and CO2 gas fluxes.</title>
        <authorList>
            <person name="Altshuler I."/>
            <person name="Hamel J."/>
            <person name="Turney S."/>
            <person name="Magnuson E."/>
            <person name="Levesque R."/>
            <person name="Greer C."/>
            <person name="Whyte L.G."/>
        </authorList>
    </citation>
    <scope>NUCLEOTIDE SEQUENCE [LARGE SCALE GENOMIC DNA]</scope>
    <source>
        <strain evidence="1 2">S06.C</strain>
    </source>
</reference>
<proteinExistence type="predicted"/>
<dbReference type="Proteomes" id="UP000319212">
    <property type="component" value="Unassembled WGS sequence"/>
</dbReference>